<reference evidence="1" key="1">
    <citation type="submission" date="2022-05" db="EMBL/GenBank/DDBJ databases">
        <title>Chromosome-level genome of Chaenocephalus aceratus.</title>
        <authorList>
            <person name="Park H."/>
        </authorList>
    </citation>
    <scope>NUCLEOTIDE SEQUENCE</scope>
    <source>
        <strain evidence="1">KU_202001</strain>
    </source>
</reference>
<name>A0ACB9X355_CHAAC</name>
<accession>A0ACB9X355</accession>
<organism evidence="1 2">
    <name type="scientific">Chaenocephalus aceratus</name>
    <name type="common">Blackfin icefish</name>
    <name type="synonym">Chaenichthys aceratus</name>
    <dbReference type="NCBI Taxonomy" id="36190"/>
    <lineage>
        <taxon>Eukaryota</taxon>
        <taxon>Metazoa</taxon>
        <taxon>Chordata</taxon>
        <taxon>Craniata</taxon>
        <taxon>Vertebrata</taxon>
        <taxon>Euteleostomi</taxon>
        <taxon>Actinopterygii</taxon>
        <taxon>Neopterygii</taxon>
        <taxon>Teleostei</taxon>
        <taxon>Neoteleostei</taxon>
        <taxon>Acanthomorphata</taxon>
        <taxon>Eupercaria</taxon>
        <taxon>Perciformes</taxon>
        <taxon>Notothenioidei</taxon>
        <taxon>Channichthyidae</taxon>
        <taxon>Chaenocephalus</taxon>
    </lineage>
</organism>
<comment type="caution">
    <text evidence="1">The sequence shown here is derived from an EMBL/GenBank/DDBJ whole genome shotgun (WGS) entry which is preliminary data.</text>
</comment>
<dbReference type="EMBL" id="CM043793">
    <property type="protein sequence ID" value="KAI4820709.1"/>
    <property type="molecule type" value="Genomic_DNA"/>
</dbReference>
<proteinExistence type="predicted"/>
<evidence type="ECO:0000313" key="1">
    <source>
        <dbReference type="EMBL" id="KAI4820709.1"/>
    </source>
</evidence>
<gene>
    <name evidence="1" type="ORF">KUCAC02_028680</name>
</gene>
<evidence type="ECO:0000313" key="2">
    <source>
        <dbReference type="Proteomes" id="UP001057452"/>
    </source>
</evidence>
<sequence>MYIRGNNGRERRLLSGVDLSRPLWAMIDIYGQTCAISLLAQRKGVFFTPDAPVLPRRWRRTVLRCVHGDAGQHHSALWPPVFMHPVRLQSLEAVWHLPAVPDRTSELHRGNGRRASVRA</sequence>
<dbReference type="Proteomes" id="UP001057452">
    <property type="component" value="Chromosome 9"/>
</dbReference>
<protein>
    <submittedName>
        <fullName evidence="1">Uncharacterized protein</fullName>
    </submittedName>
</protein>
<keyword evidence="2" id="KW-1185">Reference proteome</keyword>